<reference evidence="11" key="1">
    <citation type="submission" date="2020-06" db="EMBL/GenBank/DDBJ databases">
        <authorList>
            <consortium name="Wellcome Sanger Institute Data Sharing"/>
        </authorList>
    </citation>
    <scope>NUCLEOTIDE SEQUENCE [LARGE SCALE GENOMIC DNA]</scope>
</reference>
<dbReference type="GO" id="GO:0005634">
    <property type="term" value="C:nucleus"/>
    <property type="evidence" value="ECO:0007669"/>
    <property type="project" value="UniProtKB-SubCell"/>
</dbReference>
<dbReference type="SUPFAM" id="SSF54695">
    <property type="entry name" value="POZ domain"/>
    <property type="match status" value="1"/>
</dbReference>
<dbReference type="Ensembl" id="ENSGWIT00000057687.1">
    <property type="protein sequence ID" value="ENSGWIP00000053495.1"/>
    <property type="gene ID" value="ENSGWIG00000025710.1"/>
</dbReference>
<accession>A0A8C5I5M6</accession>
<proteinExistence type="predicted"/>
<dbReference type="PANTHER" id="PTHR46105">
    <property type="entry name" value="AGAP004733-PA"/>
    <property type="match status" value="1"/>
</dbReference>
<dbReference type="InterPro" id="IPR000210">
    <property type="entry name" value="BTB/POZ_dom"/>
</dbReference>
<protein>
    <submittedName>
        <fullName evidence="11">Heterogeneous nuclear ribonucleoprotein A0, like</fullName>
    </submittedName>
</protein>
<reference evidence="11" key="3">
    <citation type="submission" date="2025-09" db="UniProtKB">
        <authorList>
            <consortium name="Ensembl"/>
        </authorList>
    </citation>
    <scope>IDENTIFICATION</scope>
</reference>
<dbReference type="PROSITE" id="PS50097">
    <property type="entry name" value="BTB"/>
    <property type="match status" value="1"/>
</dbReference>
<dbReference type="GO" id="GO:0000978">
    <property type="term" value="F:RNA polymerase II cis-regulatory region sequence-specific DNA binding"/>
    <property type="evidence" value="ECO:0007669"/>
    <property type="project" value="TreeGrafter"/>
</dbReference>
<sequence>VGDLFTELTSNSHHYNILASLHQLRLRGLLSDVTVQVQHQGDMLDFQAHQAMLAASSGYFKDLFISQHVDANKTQLSNMHPSDFSMFLEFVYTGKVEVPKDKIRDIQAVARFLDCKDLAKVCDEAMGVGIATRAKKILLKKKKKKKKTVAVVIVMKL</sequence>
<keyword evidence="2" id="KW-0479">Metal-binding</keyword>
<evidence type="ECO:0000256" key="2">
    <source>
        <dbReference type="ARBA" id="ARBA00022723"/>
    </source>
</evidence>
<dbReference type="AlphaFoldDB" id="A0A8C5I5M6"/>
<dbReference type="InterPro" id="IPR011333">
    <property type="entry name" value="SKP1/BTB/POZ_sf"/>
</dbReference>
<keyword evidence="5" id="KW-0862">Zinc</keyword>
<keyword evidence="4" id="KW-0863">Zinc-finger</keyword>
<dbReference type="PANTHER" id="PTHR46105:SF5">
    <property type="entry name" value="ZINC FINGER AND BTB DOMAIN-CONTAINING PROTEIN 44 ISOFORM X1"/>
    <property type="match status" value="1"/>
</dbReference>
<reference evidence="11" key="2">
    <citation type="submission" date="2025-08" db="UniProtKB">
        <authorList>
            <consortium name="Ensembl"/>
        </authorList>
    </citation>
    <scope>IDENTIFICATION</scope>
</reference>
<name>A0A8C5I5M6_GOUWI</name>
<evidence type="ECO:0000256" key="6">
    <source>
        <dbReference type="ARBA" id="ARBA00023015"/>
    </source>
</evidence>
<keyword evidence="7" id="KW-0238">DNA-binding</keyword>
<keyword evidence="12" id="KW-1185">Reference proteome</keyword>
<dbReference type="Proteomes" id="UP000694680">
    <property type="component" value="Chromosome 24"/>
</dbReference>
<dbReference type="GO" id="GO:0008270">
    <property type="term" value="F:zinc ion binding"/>
    <property type="evidence" value="ECO:0007669"/>
    <property type="project" value="UniProtKB-KW"/>
</dbReference>
<evidence type="ECO:0000256" key="4">
    <source>
        <dbReference type="ARBA" id="ARBA00022771"/>
    </source>
</evidence>
<evidence type="ECO:0000259" key="10">
    <source>
        <dbReference type="PROSITE" id="PS50097"/>
    </source>
</evidence>
<keyword evidence="3" id="KW-0677">Repeat</keyword>
<evidence type="ECO:0000313" key="11">
    <source>
        <dbReference type="Ensembl" id="ENSGWIP00000053495.1"/>
    </source>
</evidence>
<comment type="subcellular location">
    <subcellularLocation>
        <location evidence="1">Nucleus</location>
    </subcellularLocation>
</comment>
<feature type="domain" description="BTB" evidence="10">
    <location>
        <begin position="31"/>
        <end position="100"/>
    </location>
</feature>
<dbReference type="Gene3D" id="3.30.710.10">
    <property type="entry name" value="Potassium Channel Kv1.1, Chain A"/>
    <property type="match status" value="1"/>
</dbReference>
<dbReference type="SMART" id="SM00225">
    <property type="entry name" value="BTB"/>
    <property type="match status" value="1"/>
</dbReference>
<organism evidence="11 12">
    <name type="scientific">Gouania willdenowi</name>
    <name type="common">Blunt-snouted clingfish</name>
    <name type="synonym">Lepadogaster willdenowi</name>
    <dbReference type="NCBI Taxonomy" id="441366"/>
    <lineage>
        <taxon>Eukaryota</taxon>
        <taxon>Metazoa</taxon>
        <taxon>Chordata</taxon>
        <taxon>Craniata</taxon>
        <taxon>Vertebrata</taxon>
        <taxon>Euteleostomi</taxon>
        <taxon>Actinopterygii</taxon>
        <taxon>Neopterygii</taxon>
        <taxon>Teleostei</taxon>
        <taxon>Neoteleostei</taxon>
        <taxon>Acanthomorphata</taxon>
        <taxon>Ovalentaria</taxon>
        <taxon>Blenniimorphae</taxon>
        <taxon>Blenniiformes</taxon>
        <taxon>Gobiesocoidei</taxon>
        <taxon>Gobiesocidae</taxon>
        <taxon>Gobiesocinae</taxon>
        <taxon>Gouania</taxon>
    </lineage>
</organism>
<keyword evidence="9" id="KW-0539">Nucleus</keyword>
<dbReference type="Pfam" id="PF00651">
    <property type="entry name" value="BTB"/>
    <property type="match status" value="1"/>
</dbReference>
<evidence type="ECO:0000256" key="9">
    <source>
        <dbReference type="ARBA" id="ARBA00023242"/>
    </source>
</evidence>
<evidence type="ECO:0000256" key="1">
    <source>
        <dbReference type="ARBA" id="ARBA00004123"/>
    </source>
</evidence>
<dbReference type="GO" id="GO:0000981">
    <property type="term" value="F:DNA-binding transcription factor activity, RNA polymerase II-specific"/>
    <property type="evidence" value="ECO:0007669"/>
    <property type="project" value="TreeGrafter"/>
</dbReference>
<evidence type="ECO:0000256" key="3">
    <source>
        <dbReference type="ARBA" id="ARBA00022737"/>
    </source>
</evidence>
<evidence type="ECO:0000256" key="5">
    <source>
        <dbReference type="ARBA" id="ARBA00022833"/>
    </source>
</evidence>
<keyword evidence="8" id="KW-0804">Transcription</keyword>
<evidence type="ECO:0000256" key="7">
    <source>
        <dbReference type="ARBA" id="ARBA00023125"/>
    </source>
</evidence>
<evidence type="ECO:0000313" key="12">
    <source>
        <dbReference type="Proteomes" id="UP000694680"/>
    </source>
</evidence>
<dbReference type="InterPro" id="IPR050457">
    <property type="entry name" value="ZnFinger_BTB_dom_contain"/>
</dbReference>
<evidence type="ECO:0000256" key="8">
    <source>
        <dbReference type="ARBA" id="ARBA00023163"/>
    </source>
</evidence>
<keyword evidence="6" id="KW-0805">Transcription regulation</keyword>